<sequence length="243" mass="28043">MKRKGLLQENLLTSKHLKFGQGKRCGELKARNELFTFLVPQFFDQVVKIPSTAAKETVKTIRDLLVKNPHFAHAIDSADPFEHQNTIGHYLVFFLGAYTKTCAFLTPSDEHYKMRAQVFGTILRDLVLKYDYDVFTRNKNGTSVVSYCFQRLHARHPARRLLVKIVREKVDQEKKQARQLVAHGCPFLRRCGLVPDMQREIKLLVLMDRVQSVYKLVALRELYYHAVTDLAVLLPQLAAKMGK</sequence>
<organism evidence="1">
    <name type="scientific">viral metagenome</name>
    <dbReference type="NCBI Taxonomy" id="1070528"/>
    <lineage>
        <taxon>unclassified sequences</taxon>
        <taxon>metagenomes</taxon>
        <taxon>organismal metagenomes</taxon>
    </lineage>
</organism>
<dbReference type="AlphaFoldDB" id="A0A6C0BP16"/>
<proteinExistence type="predicted"/>
<name>A0A6C0BP16_9ZZZZ</name>
<accession>A0A6C0BP16</accession>
<reference evidence="1" key="1">
    <citation type="journal article" date="2020" name="Nature">
        <title>Giant virus diversity and host interactions through global metagenomics.</title>
        <authorList>
            <person name="Schulz F."/>
            <person name="Roux S."/>
            <person name="Paez-Espino D."/>
            <person name="Jungbluth S."/>
            <person name="Walsh D.A."/>
            <person name="Denef V.J."/>
            <person name="McMahon K.D."/>
            <person name="Konstantinidis K.T."/>
            <person name="Eloe-Fadrosh E.A."/>
            <person name="Kyrpides N.C."/>
            <person name="Woyke T."/>
        </authorList>
    </citation>
    <scope>NUCLEOTIDE SEQUENCE</scope>
    <source>
        <strain evidence="1">GVMAG-M-3300017989-17</strain>
    </source>
</reference>
<protein>
    <submittedName>
        <fullName evidence="1">Uncharacterized protein</fullName>
    </submittedName>
</protein>
<evidence type="ECO:0000313" key="1">
    <source>
        <dbReference type="EMBL" id="QHS93349.1"/>
    </source>
</evidence>
<dbReference type="EMBL" id="MN739202">
    <property type="protein sequence ID" value="QHS93349.1"/>
    <property type="molecule type" value="Genomic_DNA"/>
</dbReference>